<name>A0A8K0DDT7_IGNLU</name>
<accession>A0A8K0DDT7</accession>
<evidence type="ECO:0000313" key="2">
    <source>
        <dbReference type="Proteomes" id="UP000801492"/>
    </source>
</evidence>
<organism evidence="1 2">
    <name type="scientific">Ignelater luminosus</name>
    <name type="common">Cucubano</name>
    <name type="synonym">Pyrophorus luminosus</name>
    <dbReference type="NCBI Taxonomy" id="2038154"/>
    <lineage>
        <taxon>Eukaryota</taxon>
        <taxon>Metazoa</taxon>
        <taxon>Ecdysozoa</taxon>
        <taxon>Arthropoda</taxon>
        <taxon>Hexapoda</taxon>
        <taxon>Insecta</taxon>
        <taxon>Pterygota</taxon>
        <taxon>Neoptera</taxon>
        <taxon>Endopterygota</taxon>
        <taxon>Coleoptera</taxon>
        <taxon>Polyphaga</taxon>
        <taxon>Elateriformia</taxon>
        <taxon>Elateroidea</taxon>
        <taxon>Elateridae</taxon>
        <taxon>Agrypninae</taxon>
        <taxon>Pyrophorini</taxon>
        <taxon>Ignelater</taxon>
    </lineage>
</organism>
<keyword evidence="2" id="KW-1185">Reference proteome</keyword>
<sequence>MTNDNPQQIIGKATGGIPESVQAISAVSKTMQRIRMRINPPPHAPTSLSKLVIIGPYSKTSSGEDFLLFDRRAVLAATRRMDYFKDNPYRFPLRCGTNVNALGWSSEEERYYIEGCHKMFSCLFGSYHPSILSLIEKLKKPQNIEDFNIMQFIAVLDMFAFSELWKGMAYESYQTGFCLDCDDSIMEDS</sequence>
<dbReference type="OrthoDB" id="6783708at2759"/>
<dbReference type="EMBL" id="VTPC01001574">
    <property type="protein sequence ID" value="KAF2901491.1"/>
    <property type="molecule type" value="Genomic_DNA"/>
</dbReference>
<proteinExistence type="predicted"/>
<dbReference type="Proteomes" id="UP000801492">
    <property type="component" value="Unassembled WGS sequence"/>
</dbReference>
<reference evidence="1" key="1">
    <citation type="submission" date="2019-08" db="EMBL/GenBank/DDBJ databases">
        <title>The genome of the North American firefly Photinus pyralis.</title>
        <authorList>
            <consortium name="Photinus pyralis genome working group"/>
            <person name="Fallon T.R."/>
            <person name="Sander Lower S.E."/>
            <person name="Weng J.-K."/>
        </authorList>
    </citation>
    <scope>NUCLEOTIDE SEQUENCE</scope>
    <source>
        <strain evidence="1">TRF0915ILg1</strain>
        <tissue evidence="1">Whole body</tissue>
    </source>
</reference>
<gene>
    <name evidence="1" type="ORF">ILUMI_04697</name>
</gene>
<comment type="caution">
    <text evidence="1">The sequence shown here is derived from an EMBL/GenBank/DDBJ whole genome shotgun (WGS) entry which is preliminary data.</text>
</comment>
<evidence type="ECO:0000313" key="1">
    <source>
        <dbReference type="EMBL" id="KAF2901491.1"/>
    </source>
</evidence>
<protein>
    <submittedName>
        <fullName evidence="1">Uncharacterized protein</fullName>
    </submittedName>
</protein>
<dbReference type="AlphaFoldDB" id="A0A8K0DDT7"/>